<dbReference type="Gene3D" id="3.90.1410.10">
    <property type="entry name" value="set domain protein methyltransferase, domain 1"/>
    <property type="match status" value="1"/>
</dbReference>
<dbReference type="EMBL" id="GL996510">
    <property type="protein sequence ID" value="EGV66375.1"/>
    <property type="molecule type" value="Genomic_DNA"/>
</dbReference>
<gene>
    <name evidence="1" type="ORF">CANTEDRAFT_132629</name>
</gene>
<dbReference type="OrthoDB" id="441812at2759"/>
<evidence type="ECO:0000313" key="1">
    <source>
        <dbReference type="EMBL" id="EGV66375.1"/>
    </source>
</evidence>
<evidence type="ECO:0008006" key="3">
    <source>
        <dbReference type="Google" id="ProtNLM"/>
    </source>
</evidence>
<keyword evidence="2" id="KW-1185">Reference proteome</keyword>
<dbReference type="AlphaFoldDB" id="G3AXG7"/>
<dbReference type="KEGG" id="cten:18249635"/>
<reference evidence="1 2" key="1">
    <citation type="journal article" date="2011" name="Proc. Natl. Acad. Sci. U.S.A.">
        <title>Comparative genomics of xylose-fermenting fungi for enhanced biofuel production.</title>
        <authorList>
            <person name="Wohlbach D.J."/>
            <person name="Kuo A."/>
            <person name="Sato T.K."/>
            <person name="Potts K.M."/>
            <person name="Salamov A.A."/>
            <person name="LaButti K.M."/>
            <person name="Sun H."/>
            <person name="Clum A."/>
            <person name="Pangilinan J.L."/>
            <person name="Lindquist E.A."/>
            <person name="Lucas S."/>
            <person name="Lapidus A."/>
            <person name="Jin M."/>
            <person name="Gunawan C."/>
            <person name="Balan V."/>
            <person name="Dale B.E."/>
            <person name="Jeffries T.W."/>
            <person name="Zinkel R."/>
            <person name="Barry K.W."/>
            <person name="Grigoriev I.V."/>
            <person name="Gasch A.P."/>
        </authorList>
    </citation>
    <scope>NUCLEOTIDE SEQUENCE [LARGE SCALE GENOMIC DNA]</scope>
    <source>
        <strain evidence="2">ATCC 10573 / BCRC 21748 / CBS 615 / JCM 9827 / NBRC 10315 / NRRL Y-1498 / VKM Y-70</strain>
    </source>
</reference>
<sequence length="436" mass="50399">MEDVIIARIPDAATYNLKNLSTWLEKLKQSSPLEAQVTRTVLSKCEGSNETEIIIDFMFSFMIILSTNEHLQDSPLADIDLYLELLSSTNIDTLDTKYYSKETDRDFLCEVEVSKKEALHQKYNAIAEAVQELGFMVPSFDEYFHMSKVIKSRVLEIPHPVEENEQDFVVNTALVPLLDFANHQEKSNAFFDVDKATGDVVLKYSAPPGLHEVCIQYSDVNYVQQFVTLYSFIPRGKVEVFEIKVDSDKINECINKVQNTQNVRYDLIMKWLEILPTVQFIIIDDRVGINHNHNPIPFWAIFSDKFKYVGWKGKVNIHSVNDPDVLVSGSSDESIEHMIEFQEERCDVIQGFEKVAVEPPQINAENEEAAKEKFTVFIKMVCRDLCNTADKIGLTKEYLEYKNRLFEKVLQMDDFNIQYVPVIDSWYQPNVIYNFI</sequence>
<organism evidence="2">
    <name type="scientific">Candida tenuis (strain ATCC 10573 / BCRC 21748 / CBS 615 / JCM 9827 / NBRC 10315 / NRRL Y-1498 / VKM Y-70)</name>
    <name type="common">Yeast</name>
    <name type="synonym">Yamadazyma tenuis</name>
    <dbReference type="NCBI Taxonomy" id="590646"/>
    <lineage>
        <taxon>Eukaryota</taxon>
        <taxon>Fungi</taxon>
        <taxon>Dikarya</taxon>
        <taxon>Ascomycota</taxon>
        <taxon>Saccharomycotina</taxon>
        <taxon>Pichiomycetes</taxon>
        <taxon>Debaryomycetaceae</taxon>
        <taxon>Yamadazyma</taxon>
    </lineage>
</organism>
<dbReference type="STRING" id="590646.G3AXG7"/>
<dbReference type="GeneID" id="18249635"/>
<proteinExistence type="predicted"/>
<dbReference type="Proteomes" id="UP000000707">
    <property type="component" value="Unassembled WGS sequence"/>
</dbReference>
<accession>G3AXG7</accession>
<dbReference type="HOGENOM" id="CLU_035838_0_0_1"/>
<dbReference type="InterPro" id="IPR046341">
    <property type="entry name" value="SET_dom_sf"/>
</dbReference>
<evidence type="ECO:0000313" key="2">
    <source>
        <dbReference type="Proteomes" id="UP000000707"/>
    </source>
</evidence>
<dbReference type="eggNOG" id="ENOG502RXKP">
    <property type="taxonomic scope" value="Eukaryota"/>
</dbReference>
<dbReference type="SUPFAM" id="SSF82199">
    <property type="entry name" value="SET domain"/>
    <property type="match status" value="1"/>
</dbReference>
<name>G3AXG7_CANTC</name>
<protein>
    <recommendedName>
        <fullName evidence="3">SET domain-containing protein</fullName>
    </recommendedName>
</protein>